<feature type="chain" id="PRO_5015200438" evidence="4">
    <location>
        <begin position="28"/>
        <end position="182"/>
    </location>
</feature>
<gene>
    <name evidence="6" type="ORF">RchiOBHm_Chr4g0425971</name>
</gene>
<feature type="domain" description="Pectinesterase inhibitor" evidence="5">
    <location>
        <begin position="24"/>
        <end position="173"/>
    </location>
</feature>
<name>A0A2P6QZ87_ROSCH</name>
<dbReference type="SUPFAM" id="SSF101148">
    <property type="entry name" value="Plant invertase/pectin methylesterase inhibitor"/>
    <property type="match status" value="1"/>
</dbReference>
<dbReference type="AlphaFoldDB" id="A0A2P6QZ87"/>
<dbReference type="GO" id="GO:0046910">
    <property type="term" value="F:pectinesterase inhibitor activity"/>
    <property type="evidence" value="ECO:0007669"/>
    <property type="project" value="InterPro"/>
</dbReference>
<accession>A0A2P6QZ87</accession>
<dbReference type="Gene3D" id="1.20.140.40">
    <property type="entry name" value="Invertase/pectin methylesterase inhibitor family protein"/>
    <property type="match status" value="1"/>
</dbReference>
<dbReference type="CDD" id="cd15797">
    <property type="entry name" value="PMEI"/>
    <property type="match status" value="1"/>
</dbReference>
<keyword evidence="2" id="KW-1015">Disulfide bond</keyword>
<dbReference type="InterPro" id="IPR006501">
    <property type="entry name" value="Pectinesterase_inhib_dom"/>
</dbReference>
<dbReference type="EMBL" id="PDCK01000042">
    <property type="protein sequence ID" value="PRQ39505.1"/>
    <property type="molecule type" value="Genomic_DNA"/>
</dbReference>
<protein>
    <submittedName>
        <fullName evidence="6">Putative pectinesterase inhibitor domain-containing protein</fullName>
    </submittedName>
</protein>
<keyword evidence="1 4" id="KW-0732">Signal</keyword>
<dbReference type="InterPro" id="IPR034086">
    <property type="entry name" value="PMEI_plant"/>
</dbReference>
<dbReference type="Gramene" id="PRQ39505">
    <property type="protein sequence ID" value="PRQ39505"/>
    <property type="gene ID" value="RchiOBHm_Chr4g0425971"/>
</dbReference>
<evidence type="ECO:0000256" key="1">
    <source>
        <dbReference type="ARBA" id="ARBA00022729"/>
    </source>
</evidence>
<evidence type="ECO:0000313" key="6">
    <source>
        <dbReference type="EMBL" id="PRQ39505.1"/>
    </source>
</evidence>
<dbReference type="PANTHER" id="PTHR36710">
    <property type="entry name" value="PECTINESTERASE INHIBITOR-LIKE"/>
    <property type="match status" value="1"/>
</dbReference>
<comment type="similarity">
    <text evidence="3">Belongs to the PMEI family.</text>
</comment>
<feature type="signal peptide" evidence="4">
    <location>
        <begin position="1"/>
        <end position="27"/>
    </location>
</feature>
<evidence type="ECO:0000256" key="4">
    <source>
        <dbReference type="SAM" id="SignalP"/>
    </source>
</evidence>
<dbReference type="InterPro" id="IPR035513">
    <property type="entry name" value="Invertase/methylesterase_inhib"/>
</dbReference>
<organism evidence="6 7">
    <name type="scientific">Rosa chinensis</name>
    <name type="common">China rose</name>
    <dbReference type="NCBI Taxonomy" id="74649"/>
    <lineage>
        <taxon>Eukaryota</taxon>
        <taxon>Viridiplantae</taxon>
        <taxon>Streptophyta</taxon>
        <taxon>Embryophyta</taxon>
        <taxon>Tracheophyta</taxon>
        <taxon>Spermatophyta</taxon>
        <taxon>Magnoliopsida</taxon>
        <taxon>eudicotyledons</taxon>
        <taxon>Gunneridae</taxon>
        <taxon>Pentapetalae</taxon>
        <taxon>rosids</taxon>
        <taxon>fabids</taxon>
        <taxon>Rosales</taxon>
        <taxon>Rosaceae</taxon>
        <taxon>Rosoideae</taxon>
        <taxon>Rosoideae incertae sedis</taxon>
        <taxon>Rosa</taxon>
    </lineage>
</organism>
<dbReference type="STRING" id="74649.A0A2P6QZ87"/>
<dbReference type="InterPro" id="IPR052421">
    <property type="entry name" value="PCW_Enzyme_Inhibitor"/>
</dbReference>
<dbReference type="SMART" id="SM00856">
    <property type="entry name" value="PMEI"/>
    <property type="match status" value="1"/>
</dbReference>
<sequence length="182" mass="19637">MVSSSPSVACIAVMSFMVLMSTTPSSAFILNKDICSNTKVLSRSFCSKFLGSNPVVIKSLLLSLAEATMDVASSNATKTSQLIIKWQNQTDDPQLKNAISLCLRPYSEAITDLKEAKEKVRSGDYVALQRAVVDASVKFHACEEKFEDTPPDPSPLCSTSGELAAISSILIAVSEFLVKSYK</sequence>
<reference evidence="6 7" key="1">
    <citation type="journal article" date="2018" name="Nat. Genet.">
        <title>The Rosa genome provides new insights in the design of modern roses.</title>
        <authorList>
            <person name="Bendahmane M."/>
        </authorList>
    </citation>
    <scope>NUCLEOTIDE SEQUENCE [LARGE SCALE GENOMIC DNA]</scope>
    <source>
        <strain evidence="7">cv. Old Blush</strain>
    </source>
</reference>
<keyword evidence="7" id="KW-1185">Reference proteome</keyword>
<dbReference type="Pfam" id="PF04043">
    <property type="entry name" value="PMEI"/>
    <property type="match status" value="1"/>
</dbReference>
<comment type="caution">
    <text evidence="6">The sequence shown here is derived from an EMBL/GenBank/DDBJ whole genome shotgun (WGS) entry which is preliminary data.</text>
</comment>
<evidence type="ECO:0000256" key="3">
    <source>
        <dbReference type="ARBA" id="ARBA00038471"/>
    </source>
</evidence>
<dbReference type="Proteomes" id="UP000238479">
    <property type="component" value="Chromosome 4"/>
</dbReference>
<proteinExistence type="inferred from homology"/>
<dbReference type="OMA" id="PHRSPYE"/>
<dbReference type="NCBIfam" id="TIGR01614">
    <property type="entry name" value="PME_inhib"/>
    <property type="match status" value="1"/>
</dbReference>
<dbReference type="PANTHER" id="PTHR36710:SF4">
    <property type="entry name" value="PLANT INVERTASE_PECTIN METHYLESTERASE INHIBITOR SUPERFAMILY PROTEIN"/>
    <property type="match status" value="1"/>
</dbReference>
<evidence type="ECO:0000313" key="7">
    <source>
        <dbReference type="Proteomes" id="UP000238479"/>
    </source>
</evidence>
<evidence type="ECO:0000256" key="2">
    <source>
        <dbReference type="ARBA" id="ARBA00023157"/>
    </source>
</evidence>
<evidence type="ECO:0000259" key="5">
    <source>
        <dbReference type="SMART" id="SM00856"/>
    </source>
</evidence>